<dbReference type="Pfam" id="PF16197">
    <property type="entry name" value="KAsynt_C_assoc"/>
    <property type="match status" value="1"/>
</dbReference>
<evidence type="ECO:0000256" key="13">
    <source>
        <dbReference type="SAM" id="Coils"/>
    </source>
</evidence>
<dbReference type="GO" id="GO:0071770">
    <property type="term" value="P:DIM/DIP cell wall layer assembly"/>
    <property type="evidence" value="ECO:0007669"/>
    <property type="project" value="TreeGrafter"/>
</dbReference>
<dbReference type="InterPro" id="IPR029063">
    <property type="entry name" value="SAM-dependent_MTases_sf"/>
</dbReference>
<dbReference type="SMART" id="SM00826">
    <property type="entry name" value="PKS_DH"/>
    <property type="match status" value="1"/>
</dbReference>
<keyword evidence="10" id="KW-0511">Multifunctional enzyme</keyword>
<dbReference type="STRING" id="1445510.YC6258_03738"/>
<dbReference type="Pfam" id="PF00975">
    <property type="entry name" value="Thioesterase"/>
    <property type="match status" value="1"/>
</dbReference>
<dbReference type="GO" id="GO:0004314">
    <property type="term" value="F:[acyl-carrier-protein] S-malonyltransferase activity"/>
    <property type="evidence" value="ECO:0007669"/>
    <property type="project" value="UniProtKB-EC"/>
</dbReference>
<keyword evidence="13" id="KW-0175">Coiled coil</keyword>
<dbReference type="InterPro" id="IPR018201">
    <property type="entry name" value="Ketoacyl_synth_AS"/>
</dbReference>
<feature type="coiled-coil region" evidence="13">
    <location>
        <begin position="27"/>
        <end position="54"/>
    </location>
</feature>
<dbReference type="Pfam" id="PF08659">
    <property type="entry name" value="KR"/>
    <property type="match status" value="2"/>
</dbReference>
<dbReference type="InterPro" id="IPR029058">
    <property type="entry name" value="AB_hydrolase_fold"/>
</dbReference>
<dbReference type="EC" id="2.3.1.39" evidence="18"/>
<feature type="domain" description="Carrier" evidence="15">
    <location>
        <begin position="3121"/>
        <end position="3195"/>
    </location>
</feature>
<dbReference type="SUPFAM" id="SSF51735">
    <property type="entry name" value="NAD(P)-binding Rossmann-fold domains"/>
    <property type="match status" value="4"/>
</dbReference>
<dbReference type="Gene3D" id="3.10.129.110">
    <property type="entry name" value="Polyketide synthase dehydratase"/>
    <property type="match status" value="1"/>
</dbReference>
<dbReference type="Pfam" id="PF00109">
    <property type="entry name" value="ketoacyl-synt"/>
    <property type="match status" value="3"/>
</dbReference>
<feature type="region of interest" description="Disordered" evidence="14">
    <location>
        <begin position="3812"/>
        <end position="3842"/>
    </location>
</feature>
<comment type="similarity">
    <text evidence="4">Belongs to the short-chain dehydrogenases/reductases (SDR) family.</text>
</comment>
<dbReference type="InterPro" id="IPR013217">
    <property type="entry name" value="Methyltransf_12"/>
</dbReference>
<name>A0A0C5VZE5_9GAMM</name>
<dbReference type="InterPro" id="IPR013968">
    <property type="entry name" value="PKS_KR"/>
</dbReference>
<dbReference type="PROSITE" id="PS00606">
    <property type="entry name" value="KS3_1"/>
    <property type="match status" value="2"/>
</dbReference>
<dbReference type="PANTHER" id="PTHR43775">
    <property type="entry name" value="FATTY ACID SYNTHASE"/>
    <property type="match status" value="1"/>
</dbReference>
<reference evidence="18 20" key="1">
    <citation type="submission" date="2014-01" db="EMBL/GenBank/DDBJ databases">
        <title>Full genme sequencing of cellulolytic bacterium Gynuella sunshinyii YC6258T gen. nov., sp. nov.</title>
        <authorList>
            <person name="Khan H."/>
            <person name="Chung E.J."/>
            <person name="Chung Y.R."/>
        </authorList>
    </citation>
    <scope>NUCLEOTIDE SEQUENCE [LARGE SCALE GENOMIC DNA]</scope>
    <source>
        <strain evidence="18 20">YC6258</strain>
    </source>
</reference>
<dbReference type="InterPro" id="IPR032821">
    <property type="entry name" value="PKS_assoc"/>
</dbReference>
<dbReference type="Gene3D" id="1.10.1240.100">
    <property type="match status" value="3"/>
</dbReference>
<dbReference type="InterPro" id="IPR014030">
    <property type="entry name" value="Ketoacyl_synth_N"/>
</dbReference>
<dbReference type="Gene3D" id="3.40.50.1820">
    <property type="entry name" value="alpha/beta hydrolase"/>
    <property type="match status" value="1"/>
</dbReference>
<dbReference type="InterPro" id="IPR014031">
    <property type="entry name" value="Ketoacyl_synth_C"/>
</dbReference>
<feature type="region of interest" description="Disordered" evidence="14">
    <location>
        <begin position="3091"/>
        <end position="3113"/>
    </location>
</feature>
<evidence type="ECO:0000256" key="8">
    <source>
        <dbReference type="ARBA" id="ARBA00022679"/>
    </source>
</evidence>
<dbReference type="PANTHER" id="PTHR43775:SF37">
    <property type="entry name" value="SI:DKEY-61P9.11"/>
    <property type="match status" value="1"/>
</dbReference>
<dbReference type="InterPro" id="IPR049551">
    <property type="entry name" value="PKS_DH_C"/>
</dbReference>
<comment type="subcellular location">
    <subcellularLocation>
        <location evidence="1">Cytoplasm</location>
    </subcellularLocation>
</comment>
<proteinExistence type="inferred from homology"/>
<dbReference type="GO" id="GO:0004315">
    <property type="term" value="F:3-oxoacyl-[acyl-carrier-protein] synthase activity"/>
    <property type="evidence" value="ECO:0007669"/>
    <property type="project" value="InterPro"/>
</dbReference>
<comment type="pathway">
    <text evidence="2">Antibiotic biosynthesis.</text>
</comment>
<evidence type="ECO:0000256" key="3">
    <source>
        <dbReference type="ARBA" id="ARBA00005194"/>
    </source>
</evidence>
<dbReference type="Pfam" id="PF02801">
    <property type="entry name" value="Ketoacyl-synt_C"/>
    <property type="match status" value="3"/>
</dbReference>
<keyword evidence="6" id="KW-0963">Cytoplasm</keyword>
<dbReference type="InterPro" id="IPR020807">
    <property type="entry name" value="PKS_DH"/>
</dbReference>
<dbReference type="SUPFAM" id="SSF47336">
    <property type="entry name" value="ACP-like"/>
    <property type="match status" value="4"/>
</dbReference>
<evidence type="ECO:0000256" key="12">
    <source>
        <dbReference type="PROSITE-ProRule" id="PRU01363"/>
    </source>
</evidence>
<dbReference type="Gene3D" id="3.40.50.150">
    <property type="entry name" value="Vaccinia Virus protein VP39"/>
    <property type="match status" value="1"/>
</dbReference>
<evidence type="ECO:0000256" key="7">
    <source>
        <dbReference type="ARBA" id="ARBA00022553"/>
    </source>
</evidence>
<evidence type="ECO:0000259" key="16">
    <source>
        <dbReference type="PROSITE" id="PS52004"/>
    </source>
</evidence>
<comment type="pathway">
    <text evidence="3">Lipid metabolism; fatty acid biosynthesis.</text>
</comment>
<keyword evidence="20" id="KW-1185">Reference proteome</keyword>
<evidence type="ECO:0000256" key="1">
    <source>
        <dbReference type="ARBA" id="ARBA00004496"/>
    </source>
</evidence>
<feature type="domain" description="Ketosynthase family 3 (KS3)" evidence="16">
    <location>
        <begin position="3232"/>
        <end position="3650"/>
    </location>
</feature>
<gene>
    <name evidence="19" type="primary">tarF</name>
    <name evidence="18" type="ORF">YC6258_03738</name>
</gene>
<dbReference type="InterPro" id="IPR016039">
    <property type="entry name" value="Thiolase-like"/>
</dbReference>
<comment type="function">
    <text evidence="11">Involved in production of the polyketide antibiotic thailandamide.</text>
</comment>
<dbReference type="Proteomes" id="UP000032266">
    <property type="component" value="Chromosome"/>
</dbReference>
<dbReference type="PROSITE" id="PS50075">
    <property type="entry name" value="CARRIER"/>
    <property type="match status" value="3"/>
</dbReference>
<dbReference type="KEGG" id="gsn:YC6258_03738"/>
<dbReference type="Pfam" id="PF22621">
    <property type="entry name" value="CurL-like_PKS_C"/>
    <property type="match status" value="1"/>
</dbReference>
<feature type="active site" description="Proton acceptor; for dehydratase activity" evidence="12">
    <location>
        <position position="1260"/>
    </location>
</feature>
<dbReference type="Pfam" id="PF08242">
    <property type="entry name" value="Methyltransf_12"/>
    <property type="match status" value="1"/>
</dbReference>
<feature type="region of interest" description="N-terminal hotdog fold" evidence="12">
    <location>
        <begin position="1225"/>
        <end position="1350"/>
    </location>
</feature>
<dbReference type="SUPFAM" id="SSF53901">
    <property type="entry name" value="Thiolase-like"/>
    <property type="match status" value="3"/>
</dbReference>
<feature type="domain" description="Carrier" evidence="15">
    <location>
        <begin position="3894"/>
        <end position="3968"/>
    </location>
</feature>
<organism evidence="18 20">
    <name type="scientific">Gynuella sunshinyii YC6258</name>
    <dbReference type="NCBI Taxonomy" id="1445510"/>
    <lineage>
        <taxon>Bacteria</taxon>
        <taxon>Pseudomonadati</taxon>
        <taxon>Pseudomonadota</taxon>
        <taxon>Gammaproteobacteria</taxon>
        <taxon>Oceanospirillales</taxon>
        <taxon>Saccharospirillaceae</taxon>
        <taxon>Gynuella</taxon>
    </lineage>
</organism>
<dbReference type="InterPro" id="IPR057326">
    <property type="entry name" value="KR_dom"/>
</dbReference>
<keyword evidence="18" id="KW-0012">Acyltransferase</keyword>
<dbReference type="InterPro" id="IPR009081">
    <property type="entry name" value="PP-bd_ACP"/>
</dbReference>
<keyword evidence="8 18" id="KW-0808">Transferase</keyword>
<evidence type="ECO:0000313" key="18">
    <source>
        <dbReference type="EMBL" id="AJQ95774.1"/>
    </source>
</evidence>
<dbReference type="PROSITE" id="PS52004">
    <property type="entry name" value="KS3_2"/>
    <property type="match status" value="3"/>
</dbReference>
<dbReference type="UniPathway" id="UPA00094"/>
<dbReference type="InterPro" id="IPR001031">
    <property type="entry name" value="Thioesterase"/>
</dbReference>
<evidence type="ECO:0000256" key="9">
    <source>
        <dbReference type="ARBA" id="ARBA00022737"/>
    </source>
</evidence>
<evidence type="ECO:0000256" key="11">
    <source>
        <dbReference type="ARBA" id="ARBA00054155"/>
    </source>
</evidence>
<dbReference type="SMART" id="SM01294">
    <property type="entry name" value="PKS_PP_betabranch"/>
    <property type="match status" value="1"/>
</dbReference>
<evidence type="ECO:0000313" key="19">
    <source>
        <dbReference type="EMBL" id="DAC80063.1"/>
    </source>
</evidence>
<dbReference type="Pfam" id="PF14765">
    <property type="entry name" value="PS-DH"/>
    <property type="match status" value="1"/>
</dbReference>
<dbReference type="Gene3D" id="3.40.50.720">
    <property type="entry name" value="NAD(P)-binding Rossmann-like Domain"/>
    <property type="match status" value="2"/>
</dbReference>
<dbReference type="InterPro" id="IPR050091">
    <property type="entry name" value="PKS_NRPS_Biosynth_Enz"/>
</dbReference>
<feature type="compositionally biased region" description="Polar residues" evidence="14">
    <location>
        <begin position="3817"/>
        <end position="3830"/>
    </location>
</feature>
<protein>
    <submittedName>
        <fullName evidence="19">PKS</fullName>
    </submittedName>
    <submittedName>
        <fullName evidence="18">Polyketide synthase modules-related protein</fullName>
        <ecNumber evidence="18">2.3.1.39</ecNumber>
    </submittedName>
</protein>
<keyword evidence="7" id="KW-0597">Phosphoprotein</keyword>
<evidence type="ECO:0000259" key="17">
    <source>
        <dbReference type="PROSITE" id="PS52019"/>
    </source>
</evidence>
<dbReference type="InterPro" id="IPR020841">
    <property type="entry name" value="PKS_Beta-ketoAc_synthase_dom"/>
</dbReference>
<dbReference type="InterPro" id="IPR049552">
    <property type="entry name" value="PKS_DH_N"/>
</dbReference>
<dbReference type="SMART" id="SM00823">
    <property type="entry name" value="PKS_PP"/>
    <property type="match status" value="4"/>
</dbReference>
<evidence type="ECO:0000256" key="5">
    <source>
        <dbReference type="ARBA" id="ARBA00022450"/>
    </source>
</evidence>
<dbReference type="GO" id="GO:0004312">
    <property type="term" value="F:fatty acid synthase activity"/>
    <property type="evidence" value="ECO:0007669"/>
    <property type="project" value="TreeGrafter"/>
</dbReference>
<dbReference type="FunFam" id="3.40.47.10:FF:000019">
    <property type="entry name" value="Polyketide synthase type I"/>
    <property type="match status" value="2"/>
</dbReference>
<dbReference type="InterPro" id="IPR020806">
    <property type="entry name" value="PKS_PP-bd"/>
</dbReference>
<dbReference type="SUPFAM" id="SSF53474">
    <property type="entry name" value="alpha/beta-Hydrolases"/>
    <property type="match status" value="1"/>
</dbReference>
<dbReference type="CDD" id="cd00833">
    <property type="entry name" value="PKS"/>
    <property type="match status" value="3"/>
</dbReference>
<dbReference type="GO" id="GO:0005737">
    <property type="term" value="C:cytoplasm"/>
    <property type="evidence" value="ECO:0007669"/>
    <property type="project" value="UniProtKB-SubCell"/>
</dbReference>
<dbReference type="GO" id="GO:0031177">
    <property type="term" value="F:phosphopantetheine binding"/>
    <property type="evidence" value="ECO:0007669"/>
    <property type="project" value="InterPro"/>
</dbReference>
<feature type="domain" description="Ketosynthase family 3 (KS3)" evidence="16">
    <location>
        <begin position="2517"/>
        <end position="2941"/>
    </location>
</feature>
<feature type="domain" description="Ketosynthase family 3 (KS3)" evidence="16">
    <location>
        <begin position="628"/>
        <end position="1062"/>
    </location>
</feature>
<accession>A0A0C5VZE5</accession>
<evidence type="ECO:0000259" key="15">
    <source>
        <dbReference type="PROSITE" id="PS50075"/>
    </source>
</evidence>
<dbReference type="SMART" id="SM00822">
    <property type="entry name" value="PKS_KR"/>
    <property type="match status" value="2"/>
</dbReference>
<reference evidence="19" key="2">
    <citation type="journal article" date="2019" name="Nat. Chem. Biol.">
        <title>Automated structure prediction of trans-acyltransferase polyketide synthase products.</title>
        <authorList>
            <person name="Helfrich E.J.N."/>
            <person name="Ueoka R."/>
            <person name="Dolev A."/>
            <person name="Rust M."/>
            <person name="Meoded R.A."/>
            <person name="Bhushan A."/>
            <person name="Califano G."/>
            <person name="Costa R."/>
            <person name="Gugger M."/>
            <person name="Steinbeck C."/>
            <person name="Moreno P."/>
            <person name="Piel J."/>
        </authorList>
    </citation>
    <scope>NUCLEOTIDE SEQUENCE</scope>
    <source>
        <strain evidence="19">YC6258</strain>
    </source>
</reference>
<dbReference type="GO" id="GO:0005886">
    <property type="term" value="C:plasma membrane"/>
    <property type="evidence" value="ECO:0007669"/>
    <property type="project" value="TreeGrafter"/>
</dbReference>
<dbReference type="GO" id="GO:0006633">
    <property type="term" value="P:fatty acid biosynthetic process"/>
    <property type="evidence" value="ECO:0007669"/>
    <property type="project" value="UniProtKB-UniPathway"/>
</dbReference>
<dbReference type="InterPro" id="IPR049900">
    <property type="entry name" value="PKS_mFAS_DH"/>
</dbReference>
<dbReference type="Pfam" id="PF00550">
    <property type="entry name" value="PP-binding"/>
    <property type="match status" value="4"/>
</dbReference>
<evidence type="ECO:0000313" key="20">
    <source>
        <dbReference type="Proteomes" id="UP000032266"/>
    </source>
</evidence>
<dbReference type="CDD" id="cd02440">
    <property type="entry name" value="AdoMet_MTases"/>
    <property type="match status" value="1"/>
</dbReference>
<evidence type="ECO:0000256" key="4">
    <source>
        <dbReference type="ARBA" id="ARBA00006484"/>
    </source>
</evidence>
<dbReference type="PATRIC" id="fig|1445510.3.peg.3715"/>
<keyword evidence="5" id="KW-0596">Phosphopantetheine</keyword>
<dbReference type="InterPro" id="IPR042104">
    <property type="entry name" value="PKS_dehydratase_sf"/>
</dbReference>
<dbReference type="Pfam" id="PF21089">
    <property type="entry name" value="PKS_DH_N"/>
    <property type="match status" value="1"/>
</dbReference>
<dbReference type="PROSITE" id="PS52019">
    <property type="entry name" value="PKS_MFAS_DH"/>
    <property type="match status" value="1"/>
</dbReference>
<dbReference type="Gene3D" id="3.40.47.10">
    <property type="match status" value="3"/>
</dbReference>
<evidence type="ECO:0000256" key="14">
    <source>
        <dbReference type="SAM" id="MobiDB-lite"/>
    </source>
</evidence>
<evidence type="ECO:0000256" key="6">
    <source>
        <dbReference type="ARBA" id="ARBA00022490"/>
    </source>
</evidence>
<dbReference type="RefSeq" id="WP_211264551.1">
    <property type="nucleotide sequence ID" value="NZ_CP007142.1"/>
</dbReference>
<feature type="region of interest" description="C-terminal hotdog fold" evidence="12">
    <location>
        <begin position="1366"/>
        <end position="1507"/>
    </location>
</feature>
<dbReference type="EMBL" id="CP007142">
    <property type="protein sequence ID" value="AJQ95774.1"/>
    <property type="molecule type" value="Genomic_DNA"/>
</dbReference>
<feature type="active site" description="Proton donor; for dehydratase activity" evidence="12">
    <location>
        <position position="1421"/>
    </location>
</feature>
<dbReference type="EMBL" id="BK010667">
    <property type="protein sequence ID" value="DAC80063.1"/>
    <property type="molecule type" value="Genomic_DNA"/>
</dbReference>
<dbReference type="Pfam" id="PF22336">
    <property type="entry name" value="RhiE-like_linker"/>
    <property type="match status" value="1"/>
</dbReference>
<feature type="domain" description="PKS/mFAS DH" evidence="17">
    <location>
        <begin position="1225"/>
        <end position="1507"/>
    </location>
</feature>
<sequence>MNRSEHANSRIGTAMGMIDKDAILAAVKSGELTVEQAVSRLKQLQQQGDASQGEPIMYRPQWQAVAGQPRQQTRPVLLITDDWQQLEACRQQPPAQVVFWNGTQWQWFEQIDGTVRQSRASLDELLALIEDLPQRFDGVFLMTAAVAGSLDFIATSLLQLVQGLAAFESARPSRWVMSVTGAWGAACCEALAGFVRAARVEYPQFEASVLLPGDESPAITVLLTEIAFQAHQVEVRYQNRERQVLRLQPAAVNTSGSVAWLADDVQVLITGGNGELARALASHLLAHGRVKITLLGRSAAAEPTQQLLQRFPERLRYVQADITDLAALQPALVEATAQFGPRLVLIHCAGVLADSFISRGKPEQLQRVMAPKYQGITRLLTALEPYSLQGVVLFSSIAAYLPHSGQSFYALANRAMAAAAIHQLAADIPLQTIHWPLWDGGGMDISAEDKRLMLQETGMTPMPQASGWQFMLTAGAGNYLLAHGLSEQVTAFIAGKDALAPAASVTAGHDPQWVEQRIVEALCEATRFPAHKVKPRLSLQAMGLDSMIITRLNVTLEKLFGALPKTLLFDCQNVAELTSAVLSRVALQDPAESPANASPVSPLTAEVLPPATMTAANPPATVTSTVNQRDVAIIGLAGRYPGAADLSEFWQNLLDGVDSVTEIPADRWPLEDFYRPDKTPGFSYSKWGGFIEEIDAFDPLFFAISPREAESIDPQERLFLQEVWHALEDAGYSPQRLQECSRGEQPRDHQTGVYVGVTSGQYQLLSAQDWGRGERRLSSSAYWSMANRISFFLNLQGPSLAVDTACSASLTAITLGYEALAAGRIKMAIVGGVNVNIDPSRYVALSEMGFLSTDGKCRSFGQGGDGFVPAEGIGAAILKPLADAQRDHDRIYAVIKGAASNHSGTTNGYSVPSPQSQALLVQRALKDANVPASQISCIETHGTGTALGDPIEVEGLTQAFRMSSPDIPAGHCVLSSVKSNIGHLESAAGIAGLTKLALQLHHQTLVPSLHSQPLNPALNLAATPFTVQTRCQPWPASGQQLRTAGLSSFGAGGSNAHLIVQQAPERITTARSKTVAVPLALYSANNPAGLERLCRAHLECLQAPSPQWSLADYLYSLQVGRAALSTRLALPAQSVEQLIEQLREIQQNGLKQDARVKRLLDHEIDDEAVAPDTNVPEELARQWLQGSCLRWSSLWQDSGAEFMTLPLYPFARLKLWYRPRPEMAEPEMAEPTAGVPSCEPVDDQQLRWQLPLNTPVLADHVIQGRAILSGMGHLSMVLASLKQLRMVAADLDAGYQFTAVHWLRPLAAKSGALEFTVELRQQAEEIHFRIKNAADELASFGRFSLLADAMPNNESSVSDQPVDSQQQHCSGAELYRDMAAVGFNYGPYYQGLKQLHFGTRNVRFELASVTQPDAFPAGYIDSMLQGIFTLHRQRDTTPAIPFKAARIRVWQKPSSVVAGTVSVLSPQSSSEQNGEHVYHISGVTEGGQTGIEFDRFVSRSVDQPDDQTGTGILAHCYLPTWVAQTQPEMLKVLRPGSRHVVVRSDDDSVAQTELLTALTRAYQHQLIQSLHTVPLHQLTTANESLQQADHIWFLAGLYPKRYCLADGEFVQDRLQASLFGFLTLTQALLRHRGREQTLLLLTNNAFRVLDNEVNFNPLAAGLVAFAKSLSNEAGHLHLYQLDICADEPNTTVEPDQLFLADSRLHACTAALRQGRFYAEKFAPFEQHATTSSLPPAFRHHGVYLIIGGAGGLGLATARYLQQHCQARVILAGRRSHASIDAGIVGDFDYRQCDINQPDSTKALIQSVLRDYGELHGVIHSALILNDTTIANMSADDLQAALSVKVTGTIHLMEALIPVALDFILFYSSSISQTCGPGQANYAAGSLMQDALAGYYSRMLDGIRVINWGFWHQIGVVADEFYRQRMSRKGLIGIDLDEGLVVLNRILSGDEPQIVALKLNQQGMDKWQPYLTNVAQEVVVEPHQNREGNGQSLTAIWASLKPEFNYQKALLLNRYCHARMLALLQQQQLFLHAGQVFSEAQICQALSMQPGFESLLRAMLAMLERGGILVAEGGGWALAATDMQAISREQVLAVNPHAQGHIRLLDHCLQQLPELLAGHKSDTEILFPGGSAELVQALYRDNPISDACNEMVAEAVNQQIEALLAAGQERIHIIEIGAGTGSTTQRVLARIRGHQHRLVYHFTDLSSHFVAQARRTLVPEYPFVQAGIFDVAAADIEQERQRAGIERCDILLASNVLHATADIDSTLRNCTRILTTGARLIINEVTENWDFVTMTFGLTKGWWLYRDGERRMPHSPLLSCDMWQQALSRCGLKQLQFFGGGAAFSSAEQEALGQTVMVAEVSEMVAATAAVTVSTAAEASSSRAAVNAVVDDGLRQYLLSTFAKVLKIPVDELDEHESFQAFGLDSIILPEILNGLQERYPQLTLEQLAGIDSIAEVAAMIGASISDTTPVTPAAQQPQQNTYAQQSIQRTEVLRSEPLPVVQQPVVTPSPMPDRVPEQQVAIVGLAGYYPHADDMPAFWQQLCQSGPLGGPMPAARRHSDAGYAGHNNHDHYATWLTGVDEFDSLFFGISPREAPQLDPQQRLMLEVCWHALEDAGYHPDTLAAGKNHFGGQSAVGVFMASMYQHYGQLAAGYWAQGKPVAAESGLWALANRVSHSLGLTGPSMGVDSACSGALSAIKLACDAIRSGECAAAIAGGVNLILHPGHHQGLQQARMLAEGMECHPFDSSAGSGMLTGEGAGAVLLKPYQQAVADGDHIYGVIVAAASNFKGQTHDGFAAPDSAAESALMSQALARAGIDIDRLDYLEVSATGVPRGDAAESEAIARFVDVSGKRTPTMLGTVKRQYGHLEAASGMAQLSRVLLQFEHRQWLPSPGAQVPPELAQRQCHFNDRLRDWEHPDRPCYAAINAFAAGGSNVHLILRSEVTATADSGHHDDINRVIPLSARKPEQLQTMVQRLCERLQGQDIQDIAKVAFTLQRGRRSFKYRVLFVADSVNDLLRQAEIWLAQKQSAQTDVSVLSGSLQTDAQQWLAGAEINWLRHYSGSVPGVLPLPGYPFARQSYWLTPETSVPQSASVHDQQSHSQPVLSTSQQASPMVNAADQSRMTRTIMTLIAEQQSIPLAEIEPDGRFEEFGFDSISYVELAEKLQQALQLNVDATVFYQCTNIPQLSRWLADQQPDQVVVSPPLPAAAEAVKPPMPEVSAVSVPTQSQTNERDIAIIGMSGRFPGSEDLEAFWQHLLSGDQLVTAIPDSRFDASGIRVDETGTTYNSGGFLDHIDQFDNEFFQISPREARLMDPQHRLMLQTVYQVIADAGYHHKHLAGSDTGIFVGVGANSYGQLLMDCGEEVDGLLATGNVHSVLVNRISFLLDINGPSEPVNTACSSSLVAVHRAVQAIRNGECQSALVGGVNLIMDSTGHEAFAKSGMLSASGQCHTFDARADGYTRGEGCAALWLKPLAQALADGDHVYACIKGSAVGHGGRATSLTAPNLHAQARVIRQALQDARITADQVSYVETHGTGTALGDPVEINALKTVFGDSDMPCAIGAVKTNIGHLETAAGIAGLIKTVLCLQHQLIPAISGLKEVNPLVDLSRSSLYLNQSLTHWRTAPGLPRTAGISSFGFGGVNAHVIVTEAALPEIPEYSGFEGPCIATFSALSDTRLRAFVQHFRTWLGHQQQIRLADICFTLQSARSQDPCRLACVVCDVHELVAAMDSYLQGQHDEMTGVYVSGTDQTALNRLLDPADLSSVVDNVVRQQNWDKLARLWVSQVPVALPCQNDGRRISIPAVPFEEKSYWPNPAGKQSSIGKQNSTAAPETVEPARQSAPEVAAPAPVAAVESSQPVPAVANVTVEPAEPAPVAAAVIVSASEPASPLSFRQQIEQQLSTIIREALDISSEAMRADKAFPEYGIDSIIGLRIMQKVQQRYGDNISMSAIIEEPTVARLSAYIEEHTTVEADRSEVPAVAGKREVINVRLTRFGTSASNTVWLFLPDVSGELTWALNWMNHSQDVQMFGLEWRLNDRIGSMAELLTAITNNVSAIQADELVILTKGHMAGFAVGLAQTIQQQLDSAIHLKFIDPKNVSGLEQTTYLAELANTCAVVWTGRLNEQLATLNEAQLIHEIQRMAEEVMPRTAFDGWFDGLMTTVQWSLPLLRQYQPPVWVNAHDSEIVLSYEAEEINLAKVLVPPAIVLRLNTTECLSMLAVEQYQQIYTVQPPSQQHDFPLVFVNREGTHTPTFWVHTLFGDVSFTLNLAHHLGKACPVLGIEQFTVEGELHLLPTIEQMASHYIESIQTERPKGPYIIGGYSFGGVVAYEMCRQLTAQGKAVEKLIMIDSFMPNTDTFNAIDISNVEVENFDVMALLLVANNFGRRFKIDAELKLEHVDGMPLSQQIDVVSRFLQTGKTNLGYQEIYQLVENNYNTILTNNDALLSYQPKPLADSVEVLMFHATQGFIAKDNIYGMPEVRINVEDRTNGFASYVSGNMHIIDVEADHYSICHDRKLIEISKTILDDMADARSARSSGQNR</sequence>
<feature type="domain" description="Carrier" evidence="15">
    <location>
        <begin position="2388"/>
        <end position="2464"/>
    </location>
</feature>
<dbReference type="SMART" id="SM00825">
    <property type="entry name" value="PKS_KS"/>
    <property type="match status" value="3"/>
</dbReference>
<dbReference type="InterPro" id="IPR036736">
    <property type="entry name" value="ACP-like_sf"/>
</dbReference>
<dbReference type="InterPro" id="IPR036291">
    <property type="entry name" value="NAD(P)-bd_dom_sf"/>
</dbReference>
<dbReference type="Gene3D" id="1.10.1200.10">
    <property type="entry name" value="ACP-like"/>
    <property type="match status" value="4"/>
</dbReference>
<dbReference type="HOGENOM" id="CLU_000022_58_0_6"/>
<dbReference type="SUPFAM" id="SSF53335">
    <property type="entry name" value="S-adenosyl-L-methionine-dependent methyltransferases"/>
    <property type="match status" value="1"/>
</dbReference>
<evidence type="ECO:0000256" key="10">
    <source>
        <dbReference type="ARBA" id="ARBA00023268"/>
    </source>
</evidence>
<dbReference type="InterPro" id="IPR054514">
    <property type="entry name" value="RhiE-like_linker"/>
</dbReference>
<evidence type="ECO:0000256" key="2">
    <source>
        <dbReference type="ARBA" id="ARBA00004792"/>
    </source>
</evidence>
<keyword evidence="9" id="KW-0677">Repeat</keyword>